<reference evidence="4" key="1">
    <citation type="submission" date="2021-01" db="EMBL/GenBank/DDBJ databases">
        <authorList>
            <person name="Corre E."/>
            <person name="Pelletier E."/>
            <person name="Niang G."/>
            <person name="Scheremetjew M."/>
            <person name="Finn R."/>
            <person name="Kale V."/>
            <person name="Holt S."/>
            <person name="Cochrane G."/>
            <person name="Meng A."/>
            <person name="Brown T."/>
            <person name="Cohen L."/>
        </authorList>
    </citation>
    <scope>NUCLEOTIDE SEQUENCE</scope>
    <source>
        <strain evidence="4">379</strain>
    </source>
</reference>
<feature type="compositionally biased region" description="Low complexity" evidence="1">
    <location>
        <begin position="31"/>
        <end position="51"/>
    </location>
</feature>
<feature type="compositionally biased region" description="Basic and acidic residues" evidence="1">
    <location>
        <begin position="105"/>
        <end position="115"/>
    </location>
</feature>
<dbReference type="AlphaFoldDB" id="A0A6V2VL19"/>
<evidence type="ECO:0000313" key="2">
    <source>
        <dbReference type="EMBL" id="CAE0582742.1"/>
    </source>
</evidence>
<feature type="region of interest" description="Disordered" evidence="1">
    <location>
        <begin position="1"/>
        <end position="115"/>
    </location>
</feature>
<protein>
    <submittedName>
        <fullName evidence="4">Uncharacterized protein</fullName>
    </submittedName>
</protein>
<dbReference type="EMBL" id="HBIR01048062">
    <property type="protein sequence ID" value="CAE0582745.1"/>
    <property type="molecule type" value="Transcribed_RNA"/>
</dbReference>
<proteinExistence type="predicted"/>
<dbReference type="EMBL" id="HBIR01048060">
    <property type="protein sequence ID" value="CAE0582742.1"/>
    <property type="molecule type" value="Transcribed_RNA"/>
</dbReference>
<gene>
    <name evidence="2" type="ORF">EHUX00137_LOCUS37543</name>
    <name evidence="3" type="ORF">EHUX00137_LOCUS37545</name>
    <name evidence="4" type="ORF">EHUX00137_LOCUS37546</name>
</gene>
<evidence type="ECO:0000313" key="4">
    <source>
        <dbReference type="EMBL" id="CAE0582746.1"/>
    </source>
</evidence>
<feature type="compositionally biased region" description="Polar residues" evidence="1">
    <location>
        <begin position="62"/>
        <end position="82"/>
    </location>
</feature>
<evidence type="ECO:0000256" key="1">
    <source>
        <dbReference type="SAM" id="MobiDB-lite"/>
    </source>
</evidence>
<organism evidence="4">
    <name type="scientific">Emiliania huxleyi</name>
    <name type="common">Coccolithophore</name>
    <name type="synonym">Pontosphaera huxleyi</name>
    <dbReference type="NCBI Taxonomy" id="2903"/>
    <lineage>
        <taxon>Eukaryota</taxon>
        <taxon>Haptista</taxon>
        <taxon>Haptophyta</taxon>
        <taxon>Prymnesiophyceae</taxon>
        <taxon>Isochrysidales</taxon>
        <taxon>Noelaerhabdaceae</taxon>
        <taxon>Emiliania</taxon>
    </lineage>
</organism>
<evidence type="ECO:0000313" key="3">
    <source>
        <dbReference type="EMBL" id="CAE0582745.1"/>
    </source>
</evidence>
<feature type="compositionally biased region" description="Basic and acidic residues" evidence="1">
    <location>
        <begin position="1"/>
        <end position="14"/>
    </location>
</feature>
<name>A0A6V2VL19_EMIHU</name>
<sequence length="135" mass="14307">MIARSKADKARESAMRQQCVLATAQRRPLHAAPAALSAASGSGAATSNGRSLPPPHGMPSRSAGQQPLNAAPSPQQRATSQARRPPQESAPTEASGSGSGSGSRLPERELELDERLAERLAQERLMQRMAEMERT</sequence>
<accession>A0A6V2VL19</accession>
<dbReference type="EMBL" id="HBIR01048063">
    <property type="protein sequence ID" value="CAE0582746.1"/>
    <property type="molecule type" value="Transcribed_RNA"/>
</dbReference>